<dbReference type="InterPro" id="IPR045099">
    <property type="entry name" value="PITH1-like"/>
</dbReference>
<evidence type="ECO:0000256" key="1">
    <source>
        <dbReference type="ARBA" id="ARBA00025788"/>
    </source>
</evidence>
<dbReference type="InterPro" id="IPR037047">
    <property type="entry name" value="PITH_dom_sf"/>
</dbReference>
<protein>
    <submittedName>
        <fullName evidence="3">Proteasome-interacting thioredoxin domain-containing protein</fullName>
    </submittedName>
</protein>
<proteinExistence type="inferred from homology"/>
<comment type="caution">
    <text evidence="3">The sequence shown here is derived from an EMBL/GenBank/DDBJ whole genome shotgun (WGS) entry which is preliminary data.</text>
</comment>
<dbReference type="GO" id="GO:0000502">
    <property type="term" value="C:proteasome complex"/>
    <property type="evidence" value="ECO:0007669"/>
    <property type="project" value="UniProtKB-KW"/>
</dbReference>
<dbReference type="Pfam" id="PF06201">
    <property type="entry name" value="PITH"/>
    <property type="match status" value="1"/>
</dbReference>
<dbReference type="SUPFAM" id="SSF49785">
    <property type="entry name" value="Galactose-binding domain-like"/>
    <property type="match status" value="1"/>
</dbReference>
<dbReference type="STRING" id="94643.A0A2A9MNZ1"/>
<dbReference type="InterPro" id="IPR010400">
    <property type="entry name" value="PITH_dom"/>
</dbReference>
<dbReference type="OrthoDB" id="2121326at2759"/>
<dbReference type="Proteomes" id="UP000224006">
    <property type="component" value="Chromosome II"/>
</dbReference>
<keyword evidence="3" id="KW-0647">Proteasome</keyword>
<dbReference type="PROSITE" id="PS51532">
    <property type="entry name" value="PITH"/>
    <property type="match status" value="1"/>
</dbReference>
<comment type="similarity">
    <text evidence="1">Belongs to the PITHD1 family.</text>
</comment>
<dbReference type="PANTHER" id="PTHR12175:SF5">
    <property type="entry name" value="OS03G0795500 PROTEIN"/>
    <property type="match status" value="1"/>
</dbReference>
<feature type="domain" description="PITH" evidence="2">
    <location>
        <begin position="1"/>
        <end position="175"/>
    </location>
</feature>
<accession>A0A2A9MNZ1</accession>
<sequence length="182" mass="19984">MSMMWHSVSSLMPLIDKSKVECLNEDAQHSIRGIIEGASESAYVSSSNEDPQLLIKLGFSNPVKLSSLMIKSPPGSAEAGEVPKTVKLFTNNLAMGFSEAESEAPIQEVTLDENEVESGCTIPLRFVKFQNVSTLVIFVESNNGSDQTKISEIDVFGVPTEKMEMKEWKPVKESERLAPNDT</sequence>
<dbReference type="InterPro" id="IPR008979">
    <property type="entry name" value="Galactose-bd-like_sf"/>
</dbReference>
<evidence type="ECO:0000259" key="2">
    <source>
        <dbReference type="PROSITE" id="PS51532"/>
    </source>
</evidence>
<gene>
    <name evidence="3" type="ORF">BESB_039380</name>
</gene>
<evidence type="ECO:0000313" key="3">
    <source>
        <dbReference type="EMBL" id="PFH37480.1"/>
    </source>
</evidence>
<name>A0A2A9MNZ1_BESBE</name>
<dbReference type="GeneID" id="40308919"/>
<dbReference type="KEGG" id="bbes:BESB_039380"/>
<evidence type="ECO:0000313" key="4">
    <source>
        <dbReference type="Proteomes" id="UP000224006"/>
    </source>
</evidence>
<dbReference type="RefSeq" id="XP_029221489.1">
    <property type="nucleotide sequence ID" value="XM_029362524.1"/>
</dbReference>
<dbReference type="EMBL" id="NWUJ01000002">
    <property type="protein sequence ID" value="PFH37480.1"/>
    <property type="molecule type" value="Genomic_DNA"/>
</dbReference>
<keyword evidence="4" id="KW-1185">Reference proteome</keyword>
<dbReference type="GO" id="GO:0005737">
    <property type="term" value="C:cytoplasm"/>
    <property type="evidence" value="ECO:0007669"/>
    <property type="project" value="UniProtKB-ARBA"/>
</dbReference>
<reference evidence="3 4" key="1">
    <citation type="submission" date="2017-09" db="EMBL/GenBank/DDBJ databases">
        <title>Genome sequencing of Besnoitia besnoiti strain Bb-Ger1.</title>
        <authorList>
            <person name="Schares G."/>
            <person name="Venepally P."/>
            <person name="Lorenzi H.A."/>
        </authorList>
    </citation>
    <scope>NUCLEOTIDE SEQUENCE [LARGE SCALE GENOMIC DNA]</scope>
    <source>
        <strain evidence="3 4">Bb-Ger1</strain>
    </source>
</reference>
<dbReference type="PANTHER" id="PTHR12175">
    <property type="entry name" value="AD039 HT014 THIOREDOXIN FAMILY TRP26"/>
    <property type="match status" value="1"/>
</dbReference>
<dbReference type="AlphaFoldDB" id="A0A2A9MNZ1"/>
<organism evidence="3 4">
    <name type="scientific">Besnoitia besnoiti</name>
    <name type="common">Apicomplexan protozoan</name>
    <dbReference type="NCBI Taxonomy" id="94643"/>
    <lineage>
        <taxon>Eukaryota</taxon>
        <taxon>Sar</taxon>
        <taxon>Alveolata</taxon>
        <taxon>Apicomplexa</taxon>
        <taxon>Conoidasida</taxon>
        <taxon>Coccidia</taxon>
        <taxon>Eucoccidiorida</taxon>
        <taxon>Eimeriorina</taxon>
        <taxon>Sarcocystidae</taxon>
        <taxon>Besnoitia</taxon>
    </lineage>
</organism>
<dbReference type="Gene3D" id="2.60.120.470">
    <property type="entry name" value="PITH domain"/>
    <property type="match status" value="1"/>
</dbReference>
<dbReference type="VEuPathDB" id="ToxoDB:BESB_039380"/>